<dbReference type="InterPro" id="IPR000073">
    <property type="entry name" value="AB_hydrolase_1"/>
</dbReference>
<protein>
    <submittedName>
        <fullName evidence="3">Alpha/beta hydrolase</fullName>
    </submittedName>
</protein>
<reference evidence="4" key="1">
    <citation type="journal article" date="2019" name="Int. J. Syst. Evol. Microbiol.">
        <title>The Global Catalogue of Microorganisms (GCM) 10K type strain sequencing project: providing services to taxonomists for standard genome sequencing and annotation.</title>
        <authorList>
            <consortium name="The Broad Institute Genomics Platform"/>
            <consortium name="The Broad Institute Genome Sequencing Center for Infectious Disease"/>
            <person name="Wu L."/>
            <person name="Ma J."/>
        </authorList>
    </citation>
    <scope>NUCLEOTIDE SEQUENCE [LARGE SCALE GENOMIC DNA]</scope>
    <source>
        <strain evidence="4">JCM 9731</strain>
    </source>
</reference>
<dbReference type="PANTHER" id="PTHR43798:SF31">
    <property type="entry name" value="AB HYDROLASE SUPERFAMILY PROTEIN YCLE"/>
    <property type="match status" value="1"/>
</dbReference>
<evidence type="ECO:0000313" key="4">
    <source>
        <dbReference type="Proteomes" id="UP001500782"/>
    </source>
</evidence>
<keyword evidence="1 3" id="KW-0378">Hydrolase</keyword>
<proteinExistence type="predicted"/>
<feature type="domain" description="AB hydrolase-1" evidence="2">
    <location>
        <begin position="25"/>
        <end position="251"/>
    </location>
</feature>
<evidence type="ECO:0000256" key="1">
    <source>
        <dbReference type="ARBA" id="ARBA00022801"/>
    </source>
</evidence>
<dbReference type="Pfam" id="PF00561">
    <property type="entry name" value="Abhydrolase_1"/>
    <property type="match status" value="1"/>
</dbReference>
<evidence type="ECO:0000313" key="3">
    <source>
        <dbReference type="EMBL" id="GAA0346793.1"/>
    </source>
</evidence>
<dbReference type="Proteomes" id="UP001500782">
    <property type="component" value="Unassembled WGS sequence"/>
</dbReference>
<dbReference type="InterPro" id="IPR050266">
    <property type="entry name" value="AB_hydrolase_sf"/>
</dbReference>
<dbReference type="SUPFAM" id="SSF53474">
    <property type="entry name" value="alpha/beta-Hydrolases"/>
    <property type="match status" value="1"/>
</dbReference>
<organism evidence="3 4">
    <name type="scientific">Bacillus carboniphilus</name>
    <dbReference type="NCBI Taxonomy" id="86663"/>
    <lineage>
        <taxon>Bacteria</taxon>
        <taxon>Bacillati</taxon>
        <taxon>Bacillota</taxon>
        <taxon>Bacilli</taxon>
        <taxon>Bacillales</taxon>
        <taxon>Bacillaceae</taxon>
        <taxon>Bacillus</taxon>
    </lineage>
</organism>
<dbReference type="Gene3D" id="3.40.50.1820">
    <property type="entry name" value="alpha/beta hydrolase"/>
    <property type="match status" value="1"/>
</dbReference>
<evidence type="ECO:0000259" key="2">
    <source>
        <dbReference type="Pfam" id="PF00561"/>
    </source>
</evidence>
<sequence>MQVTKGYVQLSNVEMYYEICGEGEPLLLIHGIDSDSRLWDLHFEAFGHEYRTIRFDLRGFGNTAMPAGEFQLLDDMHDLLTQLGVDSAHIVGYSYGGTVAPSFALKYPHMVRSLSLIGAGMVGHKWSEEVMDYHRKFQKTIKNQDQDEMMKLLYWKSVYGPYREEKGLEEVCQKLKTMFLHALSKPREGVPLPTGNAIEELDNIKVPTYVLVGELDFEDYHKIADVYHEGVPNTKKEVFPNAAHLLPLENPTLFVEKMLGFLQTTKVAQP</sequence>
<keyword evidence="4" id="KW-1185">Reference proteome</keyword>
<dbReference type="RefSeq" id="WP_343803684.1">
    <property type="nucleotide sequence ID" value="NZ_BAAADJ010000064.1"/>
</dbReference>
<dbReference type="GO" id="GO:0016787">
    <property type="term" value="F:hydrolase activity"/>
    <property type="evidence" value="ECO:0007669"/>
    <property type="project" value="UniProtKB-KW"/>
</dbReference>
<gene>
    <name evidence="3" type="ORF">GCM10008967_41490</name>
</gene>
<dbReference type="PRINTS" id="PR00111">
    <property type="entry name" value="ABHYDROLASE"/>
</dbReference>
<dbReference type="InterPro" id="IPR029058">
    <property type="entry name" value="AB_hydrolase_fold"/>
</dbReference>
<dbReference type="EMBL" id="BAAADJ010000064">
    <property type="protein sequence ID" value="GAA0346793.1"/>
    <property type="molecule type" value="Genomic_DNA"/>
</dbReference>
<accession>A0ABP3GMF3</accession>
<comment type="caution">
    <text evidence="3">The sequence shown here is derived from an EMBL/GenBank/DDBJ whole genome shotgun (WGS) entry which is preliminary data.</text>
</comment>
<name>A0ABP3GMF3_9BACI</name>
<dbReference type="PANTHER" id="PTHR43798">
    <property type="entry name" value="MONOACYLGLYCEROL LIPASE"/>
    <property type="match status" value="1"/>
</dbReference>